<dbReference type="EnsemblMetazoa" id="G27492.14">
    <property type="protein sequence ID" value="G27492.14:cds"/>
    <property type="gene ID" value="G27492"/>
</dbReference>
<evidence type="ECO:0000313" key="3">
    <source>
        <dbReference type="Proteomes" id="UP000005408"/>
    </source>
</evidence>
<keyword evidence="3" id="KW-1185">Reference proteome</keyword>
<evidence type="ECO:0000313" key="2">
    <source>
        <dbReference type="EnsemblMetazoa" id="G27492.14:cds"/>
    </source>
</evidence>
<dbReference type="Pfam" id="PF04749">
    <property type="entry name" value="PLAC8"/>
    <property type="match status" value="1"/>
</dbReference>
<proteinExistence type="inferred from homology"/>
<organism evidence="2 3">
    <name type="scientific">Magallana gigas</name>
    <name type="common">Pacific oyster</name>
    <name type="synonym">Crassostrea gigas</name>
    <dbReference type="NCBI Taxonomy" id="29159"/>
    <lineage>
        <taxon>Eukaryota</taxon>
        <taxon>Metazoa</taxon>
        <taxon>Spiralia</taxon>
        <taxon>Lophotrochozoa</taxon>
        <taxon>Mollusca</taxon>
        <taxon>Bivalvia</taxon>
        <taxon>Autobranchia</taxon>
        <taxon>Pteriomorphia</taxon>
        <taxon>Ostreida</taxon>
        <taxon>Ostreoidea</taxon>
        <taxon>Ostreidae</taxon>
        <taxon>Magallana</taxon>
    </lineage>
</organism>
<dbReference type="Proteomes" id="UP000005408">
    <property type="component" value="Unassembled WGS sequence"/>
</dbReference>
<dbReference type="InterPro" id="IPR006461">
    <property type="entry name" value="PLAC_motif_containing"/>
</dbReference>
<reference evidence="2" key="1">
    <citation type="submission" date="2022-08" db="UniProtKB">
        <authorList>
            <consortium name="EnsemblMetazoa"/>
        </authorList>
    </citation>
    <scope>IDENTIFICATION</scope>
    <source>
        <strain evidence="2">05x7-T-G4-1.051#20</strain>
    </source>
</reference>
<dbReference type="AlphaFoldDB" id="A0A8W8LCC5"/>
<sequence>MLHGMAYFVPVLHLVAGTSIRGRVRQEKGILGSMLGDFLAVLFCPFCAIIQEAQELRGDRLMGMARE</sequence>
<protein>
    <submittedName>
        <fullName evidence="2">Uncharacterized protein</fullName>
    </submittedName>
</protein>
<accession>A0A8W8LCC5</accession>
<comment type="similarity">
    <text evidence="1">Belongs to the cornifelin family.</text>
</comment>
<name>A0A8W8LCC5_MAGGI</name>
<evidence type="ECO:0000256" key="1">
    <source>
        <dbReference type="ARBA" id="ARBA00009024"/>
    </source>
</evidence>